<reference evidence="1" key="1">
    <citation type="submission" date="2020-05" db="EMBL/GenBank/DDBJ databases">
        <title>Large-scale comparative analyses of tick genomes elucidate their genetic diversity and vector capacities.</title>
        <authorList>
            <person name="Jia N."/>
            <person name="Wang J."/>
            <person name="Shi W."/>
            <person name="Du L."/>
            <person name="Sun Y."/>
            <person name="Zhan W."/>
            <person name="Jiang J."/>
            <person name="Wang Q."/>
            <person name="Zhang B."/>
            <person name="Ji P."/>
            <person name="Sakyi L.B."/>
            <person name="Cui X."/>
            <person name="Yuan T."/>
            <person name="Jiang B."/>
            <person name="Yang W."/>
            <person name="Lam T.T.-Y."/>
            <person name="Chang Q."/>
            <person name="Ding S."/>
            <person name="Wang X."/>
            <person name="Zhu J."/>
            <person name="Ruan X."/>
            <person name="Zhao L."/>
            <person name="Wei J."/>
            <person name="Que T."/>
            <person name="Du C."/>
            <person name="Cheng J."/>
            <person name="Dai P."/>
            <person name="Han X."/>
            <person name="Huang E."/>
            <person name="Gao Y."/>
            <person name="Liu J."/>
            <person name="Shao H."/>
            <person name="Ye R."/>
            <person name="Li L."/>
            <person name="Wei W."/>
            <person name="Wang X."/>
            <person name="Wang C."/>
            <person name="Yang T."/>
            <person name="Huo Q."/>
            <person name="Li W."/>
            <person name="Guo W."/>
            <person name="Chen H."/>
            <person name="Zhou L."/>
            <person name="Ni X."/>
            <person name="Tian J."/>
            <person name="Zhou Y."/>
            <person name="Sheng Y."/>
            <person name="Liu T."/>
            <person name="Pan Y."/>
            <person name="Xia L."/>
            <person name="Li J."/>
            <person name="Zhao F."/>
            <person name="Cao W."/>
        </authorList>
    </citation>
    <scope>NUCLEOTIDE SEQUENCE</scope>
    <source>
        <strain evidence="1">Hyas-2018</strain>
    </source>
</reference>
<dbReference type="Proteomes" id="UP000821845">
    <property type="component" value="Chromosome 4"/>
</dbReference>
<name>A0ACB7SC58_HYAAI</name>
<proteinExistence type="predicted"/>
<evidence type="ECO:0000313" key="2">
    <source>
        <dbReference type="Proteomes" id="UP000821845"/>
    </source>
</evidence>
<organism evidence="1 2">
    <name type="scientific">Hyalomma asiaticum</name>
    <name type="common">Tick</name>
    <dbReference type="NCBI Taxonomy" id="266040"/>
    <lineage>
        <taxon>Eukaryota</taxon>
        <taxon>Metazoa</taxon>
        <taxon>Ecdysozoa</taxon>
        <taxon>Arthropoda</taxon>
        <taxon>Chelicerata</taxon>
        <taxon>Arachnida</taxon>
        <taxon>Acari</taxon>
        <taxon>Parasitiformes</taxon>
        <taxon>Ixodida</taxon>
        <taxon>Ixodoidea</taxon>
        <taxon>Ixodidae</taxon>
        <taxon>Hyalomminae</taxon>
        <taxon>Hyalomma</taxon>
    </lineage>
</organism>
<dbReference type="EMBL" id="CM023484">
    <property type="protein sequence ID" value="KAH6932458.1"/>
    <property type="molecule type" value="Genomic_DNA"/>
</dbReference>
<protein>
    <submittedName>
        <fullName evidence="1">Uncharacterized protein</fullName>
    </submittedName>
</protein>
<gene>
    <name evidence="1" type="ORF">HPB50_006059</name>
</gene>
<accession>A0ACB7SC58</accession>
<comment type="caution">
    <text evidence="1">The sequence shown here is derived from an EMBL/GenBank/DDBJ whole genome shotgun (WGS) entry which is preliminary data.</text>
</comment>
<evidence type="ECO:0000313" key="1">
    <source>
        <dbReference type="EMBL" id="KAH6932458.1"/>
    </source>
</evidence>
<keyword evidence="2" id="KW-1185">Reference proteome</keyword>
<sequence length="138" mass="15425">MDNLRPHQGVVRESTIRLLSEATEILLQGTQPSFAGLQEIVDGLRNKGSILAKLDRQITDRLDGSVLTDRYGRKDLFIDDHIDSLLALEPIESLTQVSTLRDLYEQIRFRINCLDSLRVPSAEYTDAPIARGPGDPVP</sequence>